<dbReference type="Proteomes" id="UP000094385">
    <property type="component" value="Unassembled WGS sequence"/>
</dbReference>
<accession>A0A1E3QEI4</accession>
<name>A0A1E3QEI4_LIPST</name>
<organism evidence="1 2">
    <name type="scientific">Lipomyces starkeyi NRRL Y-11557</name>
    <dbReference type="NCBI Taxonomy" id="675824"/>
    <lineage>
        <taxon>Eukaryota</taxon>
        <taxon>Fungi</taxon>
        <taxon>Dikarya</taxon>
        <taxon>Ascomycota</taxon>
        <taxon>Saccharomycotina</taxon>
        <taxon>Lipomycetes</taxon>
        <taxon>Lipomycetales</taxon>
        <taxon>Lipomycetaceae</taxon>
        <taxon>Lipomyces</taxon>
    </lineage>
</organism>
<feature type="non-terminal residue" evidence="1">
    <location>
        <position position="68"/>
    </location>
</feature>
<dbReference type="AlphaFoldDB" id="A0A1E3QEI4"/>
<sequence length="68" mass="7692">MLTSCMLKHHDQTTWSCTLQPSLPYYQDSENCNVGSRGVSVKKDDILVQIDSQKSYDMACPTHKSPRS</sequence>
<reference evidence="1 2" key="1">
    <citation type="journal article" date="2016" name="Proc. Natl. Acad. Sci. U.S.A.">
        <title>Comparative genomics of biotechnologically important yeasts.</title>
        <authorList>
            <person name="Riley R."/>
            <person name="Haridas S."/>
            <person name="Wolfe K.H."/>
            <person name="Lopes M.R."/>
            <person name="Hittinger C.T."/>
            <person name="Goeker M."/>
            <person name="Salamov A.A."/>
            <person name="Wisecaver J.H."/>
            <person name="Long T.M."/>
            <person name="Calvey C.H."/>
            <person name="Aerts A.L."/>
            <person name="Barry K.W."/>
            <person name="Choi C."/>
            <person name="Clum A."/>
            <person name="Coughlan A.Y."/>
            <person name="Deshpande S."/>
            <person name="Douglass A.P."/>
            <person name="Hanson S.J."/>
            <person name="Klenk H.-P."/>
            <person name="LaButti K.M."/>
            <person name="Lapidus A."/>
            <person name="Lindquist E.A."/>
            <person name="Lipzen A.M."/>
            <person name="Meier-Kolthoff J.P."/>
            <person name="Ohm R.A."/>
            <person name="Otillar R.P."/>
            <person name="Pangilinan J.L."/>
            <person name="Peng Y."/>
            <person name="Rokas A."/>
            <person name="Rosa C.A."/>
            <person name="Scheuner C."/>
            <person name="Sibirny A.A."/>
            <person name="Slot J.C."/>
            <person name="Stielow J.B."/>
            <person name="Sun H."/>
            <person name="Kurtzman C.P."/>
            <person name="Blackwell M."/>
            <person name="Grigoriev I.V."/>
            <person name="Jeffries T.W."/>
        </authorList>
    </citation>
    <scope>NUCLEOTIDE SEQUENCE [LARGE SCALE GENOMIC DNA]</scope>
    <source>
        <strain evidence="1 2">NRRL Y-11557</strain>
    </source>
</reference>
<evidence type="ECO:0000313" key="2">
    <source>
        <dbReference type="Proteomes" id="UP000094385"/>
    </source>
</evidence>
<keyword evidence="2" id="KW-1185">Reference proteome</keyword>
<proteinExistence type="predicted"/>
<protein>
    <submittedName>
        <fullName evidence="1">Uncharacterized protein</fullName>
    </submittedName>
</protein>
<dbReference type="EMBL" id="KV454289">
    <property type="protein sequence ID" value="ODQ76040.1"/>
    <property type="molecule type" value="Genomic_DNA"/>
</dbReference>
<evidence type="ECO:0000313" key="1">
    <source>
        <dbReference type="EMBL" id="ODQ76040.1"/>
    </source>
</evidence>
<gene>
    <name evidence="1" type="ORF">LIPSTDRAFT_66866</name>
</gene>